<dbReference type="Proteomes" id="UP001159363">
    <property type="component" value="Chromosome 16"/>
</dbReference>
<reference evidence="2 3" key="1">
    <citation type="submission" date="2023-02" db="EMBL/GenBank/DDBJ databases">
        <title>LHISI_Scaffold_Assembly.</title>
        <authorList>
            <person name="Stuart O.P."/>
            <person name="Cleave R."/>
            <person name="Magrath M.J.L."/>
            <person name="Mikheyev A.S."/>
        </authorList>
    </citation>
    <scope>NUCLEOTIDE SEQUENCE [LARGE SCALE GENOMIC DNA]</scope>
    <source>
        <strain evidence="2">Daus_M_001</strain>
        <tissue evidence="2">Leg muscle</tissue>
    </source>
</reference>
<feature type="region of interest" description="Disordered" evidence="1">
    <location>
        <begin position="1"/>
        <end position="33"/>
    </location>
</feature>
<sequence>MEERREQTAISEEYDEKFRGFDQSSRPKRKLKKPKHLDNFELYVAYCLMSECDPQTKNEAISESEEWRDGIQKELDAHKKFQTWISSVDPPDDVKQVEIRWVFQSKPDGTKKARNLRWRNWAELLKGEFNAKDMRNIQCCVGTEIKLVDNKIEQSASPHWKNVKECARVVAYADADWGGNKTDRKSVSGMASFHCGNFVSWSSKKQQAVVLSSAEKEYTSCSLAAS</sequence>
<dbReference type="PANTHER" id="PTHR11439:SF483">
    <property type="entry name" value="PEPTIDE SYNTHASE GLIP-LIKE, PUTATIVE (AFU_ORTHOLOGUE AFUA_3G12920)-RELATED"/>
    <property type="match status" value="1"/>
</dbReference>
<keyword evidence="3" id="KW-1185">Reference proteome</keyword>
<dbReference type="CDD" id="cd09272">
    <property type="entry name" value="RNase_HI_RT_Ty1"/>
    <property type="match status" value="1"/>
</dbReference>
<organism evidence="2 3">
    <name type="scientific">Dryococelus australis</name>
    <dbReference type="NCBI Taxonomy" id="614101"/>
    <lineage>
        <taxon>Eukaryota</taxon>
        <taxon>Metazoa</taxon>
        <taxon>Ecdysozoa</taxon>
        <taxon>Arthropoda</taxon>
        <taxon>Hexapoda</taxon>
        <taxon>Insecta</taxon>
        <taxon>Pterygota</taxon>
        <taxon>Neoptera</taxon>
        <taxon>Polyneoptera</taxon>
        <taxon>Phasmatodea</taxon>
        <taxon>Verophasmatodea</taxon>
        <taxon>Anareolatae</taxon>
        <taxon>Phasmatidae</taxon>
        <taxon>Eurycanthinae</taxon>
        <taxon>Dryococelus</taxon>
    </lineage>
</organism>
<name>A0ABQ9G1W1_9NEOP</name>
<protein>
    <submittedName>
        <fullName evidence="2">Uncharacterized protein</fullName>
    </submittedName>
</protein>
<dbReference type="EMBL" id="JARBHB010000017">
    <property type="protein sequence ID" value="KAJ8866042.1"/>
    <property type="molecule type" value="Genomic_DNA"/>
</dbReference>
<proteinExistence type="predicted"/>
<dbReference type="PANTHER" id="PTHR11439">
    <property type="entry name" value="GAG-POL-RELATED RETROTRANSPOSON"/>
    <property type="match status" value="1"/>
</dbReference>
<comment type="caution">
    <text evidence="2">The sequence shown here is derived from an EMBL/GenBank/DDBJ whole genome shotgun (WGS) entry which is preliminary data.</text>
</comment>
<gene>
    <name evidence="2" type="ORF">PR048_033566</name>
</gene>
<evidence type="ECO:0000313" key="2">
    <source>
        <dbReference type="EMBL" id="KAJ8866042.1"/>
    </source>
</evidence>
<evidence type="ECO:0000313" key="3">
    <source>
        <dbReference type="Proteomes" id="UP001159363"/>
    </source>
</evidence>
<accession>A0ABQ9G1W1</accession>
<evidence type="ECO:0000256" key="1">
    <source>
        <dbReference type="SAM" id="MobiDB-lite"/>
    </source>
</evidence>